<dbReference type="InterPro" id="IPR005793">
    <property type="entry name" value="Formyl_trans_C"/>
</dbReference>
<feature type="domain" description="Formyl transferase C-terminal" evidence="10">
    <location>
        <begin position="211"/>
        <end position="309"/>
    </location>
</feature>
<dbReference type="InterPro" id="IPR041711">
    <property type="entry name" value="Met-tRNA-FMT_N"/>
</dbReference>
<dbReference type="GO" id="GO:0004479">
    <property type="term" value="F:methionyl-tRNA formyltransferase activity"/>
    <property type="evidence" value="ECO:0007669"/>
    <property type="project" value="UniProtKB-UniRule"/>
</dbReference>
<dbReference type="PROSITE" id="PS00373">
    <property type="entry name" value="GART"/>
    <property type="match status" value="1"/>
</dbReference>
<evidence type="ECO:0000256" key="5">
    <source>
        <dbReference type="ARBA" id="ARBA00022679"/>
    </source>
</evidence>
<dbReference type="EMBL" id="SHKX01000013">
    <property type="protein sequence ID" value="RZU38667.1"/>
    <property type="molecule type" value="Genomic_DNA"/>
</dbReference>
<dbReference type="SUPFAM" id="SSF50486">
    <property type="entry name" value="FMT C-terminal domain-like"/>
    <property type="match status" value="1"/>
</dbReference>
<sequence length="321" mass="34268">MSSPSSPLRIVFAGTPVFAAESLRALLQNGHDVVAVYTQPDRPTGRGRKVESGPVKELAIDRQLPVYQPLSLRDPAAQAELAELQPDLMVVAAYGLILPQAVLDIPRLGCINVHGSLLPRWRGAAPIQRAILAGDRETGITIMQMDAGLDTGDMLYKLTCPISGHDTSASLHDRLALLGGDALLHVVDALENGEILTPEPQDSAQATYAAKLVKEEGLVNWSLPAIEVVRAIRAYNPWPVAYTLLQGQAVRLWSARVIEETTTAPAGMIVQADRKGLRVAAGNSTVVAIDTLQLPNGKALGYADVLNARRELLQPGVVLGA</sequence>
<keyword evidence="5 8" id="KW-0808">Transferase</keyword>
<gene>
    <name evidence="8" type="primary">fmt</name>
    <name evidence="11" type="ORF">EV700_2602</name>
</gene>
<dbReference type="GO" id="GO:0005829">
    <property type="term" value="C:cytosol"/>
    <property type="evidence" value="ECO:0007669"/>
    <property type="project" value="TreeGrafter"/>
</dbReference>
<dbReference type="NCBIfam" id="TIGR00460">
    <property type="entry name" value="fmt"/>
    <property type="match status" value="1"/>
</dbReference>
<dbReference type="AlphaFoldDB" id="A0A4Q7YM68"/>
<dbReference type="InterPro" id="IPR001555">
    <property type="entry name" value="GART_AS"/>
</dbReference>
<dbReference type="FunFam" id="3.40.50.12230:FF:000001">
    <property type="entry name" value="Methionyl-tRNA formyltransferase"/>
    <property type="match status" value="1"/>
</dbReference>
<organism evidence="11 12">
    <name type="scientific">Fluviicoccus keumensis</name>
    <dbReference type="NCBI Taxonomy" id="1435465"/>
    <lineage>
        <taxon>Bacteria</taxon>
        <taxon>Pseudomonadati</taxon>
        <taxon>Pseudomonadota</taxon>
        <taxon>Gammaproteobacteria</taxon>
        <taxon>Moraxellales</taxon>
        <taxon>Moraxellaceae</taxon>
        <taxon>Fluviicoccus</taxon>
    </lineage>
</organism>
<evidence type="ECO:0000256" key="1">
    <source>
        <dbReference type="ARBA" id="ARBA00002606"/>
    </source>
</evidence>
<comment type="catalytic activity">
    <reaction evidence="7 8">
        <text>L-methionyl-tRNA(fMet) + (6R)-10-formyltetrahydrofolate = N-formyl-L-methionyl-tRNA(fMet) + (6S)-5,6,7,8-tetrahydrofolate + H(+)</text>
        <dbReference type="Rhea" id="RHEA:24380"/>
        <dbReference type="Rhea" id="RHEA-COMP:9952"/>
        <dbReference type="Rhea" id="RHEA-COMP:9953"/>
        <dbReference type="ChEBI" id="CHEBI:15378"/>
        <dbReference type="ChEBI" id="CHEBI:57453"/>
        <dbReference type="ChEBI" id="CHEBI:78530"/>
        <dbReference type="ChEBI" id="CHEBI:78844"/>
        <dbReference type="ChEBI" id="CHEBI:195366"/>
        <dbReference type="EC" id="2.1.2.9"/>
    </reaction>
</comment>
<comment type="function">
    <text evidence="1 8">Attaches a formyl group to the free amino group of methionyl-tRNA(fMet). The formyl group appears to play a dual role in the initiator identity of N-formylmethionyl-tRNA by promoting its recognition by IF2 and preventing the misappropriation of this tRNA by the elongation apparatus.</text>
</comment>
<reference evidence="11 12" key="1">
    <citation type="submission" date="2019-02" db="EMBL/GenBank/DDBJ databases">
        <title>Genomic Encyclopedia of Type Strains, Phase IV (KMG-IV): sequencing the most valuable type-strain genomes for metagenomic binning, comparative biology and taxonomic classification.</title>
        <authorList>
            <person name="Goeker M."/>
        </authorList>
    </citation>
    <scope>NUCLEOTIDE SEQUENCE [LARGE SCALE GENOMIC DNA]</scope>
    <source>
        <strain evidence="11 12">DSM 105135</strain>
    </source>
</reference>
<dbReference type="InterPro" id="IPR044135">
    <property type="entry name" value="Met-tRNA-FMT_C"/>
</dbReference>
<dbReference type="SUPFAM" id="SSF53328">
    <property type="entry name" value="Formyltransferase"/>
    <property type="match status" value="1"/>
</dbReference>
<comment type="caution">
    <text evidence="11">The sequence shown here is derived from an EMBL/GenBank/DDBJ whole genome shotgun (WGS) entry which is preliminary data.</text>
</comment>
<evidence type="ECO:0000313" key="12">
    <source>
        <dbReference type="Proteomes" id="UP000292423"/>
    </source>
</evidence>
<feature type="binding site" evidence="8">
    <location>
        <begin position="116"/>
        <end position="119"/>
    </location>
    <ligand>
        <name>(6S)-5,6,7,8-tetrahydrofolate</name>
        <dbReference type="ChEBI" id="CHEBI:57453"/>
    </ligand>
</feature>
<dbReference type="RefSeq" id="WP_130414431.1">
    <property type="nucleotide sequence ID" value="NZ_SHKX01000013.1"/>
</dbReference>
<evidence type="ECO:0000313" key="11">
    <source>
        <dbReference type="EMBL" id="RZU38667.1"/>
    </source>
</evidence>
<dbReference type="InterPro" id="IPR002376">
    <property type="entry name" value="Formyl_transf_N"/>
</dbReference>
<dbReference type="InterPro" id="IPR005794">
    <property type="entry name" value="Fmt"/>
</dbReference>
<feature type="domain" description="Formyl transferase N-terminal" evidence="9">
    <location>
        <begin position="9"/>
        <end position="187"/>
    </location>
</feature>
<protein>
    <recommendedName>
        <fullName evidence="4 8">Methionyl-tRNA formyltransferase</fullName>
        <ecNumber evidence="3 8">2.1.2.9</ecNumber>
    </recommendedName>
</protein>
<dbReference type="InterPro" id="IPR037022">
    <property type="entry name" value="Formyl_trans_C_sf"/>
</dbReference>
<dbReference type="Pfam" id="PF02911">
    <property type="entry name" value="Formyl_trans_C"/>
    <property type="match status" value="1"/>
</dbReference>
<dbReference type="PANTHER" id="PTHR11138">
    <property type="entry name" value="METHIONYL-TRNA FORMYLTRANSFERASE"/>
    <property type="match status" value="1"/>
</dbReference>
<dbReference type="Gene3D" id="3.10.25.10">
    <property type="entry name" value="Formyl transferase, C-terminal domain"/>
    <property type="match status" value="1"/>
</dbReference>
<dbReference type="Pfam" id="PF00551">
    <property type="entry name" value="Formyl_trans_N"/>
    <property type="match status" value="1"/>
</dbReference>
<evidence type="ECO:0000256" key="3">
    <source>
        <dbReference type="ARBA" id="ARBA00012261"/>
    </source>
</evidence>
<keyword evidence="6 8" id="KW-0648">Protein biosynthesis</keyword>
<evidence type="ECO:0000256" key="4">
    <source>
        <dbReference type="ARBA" id="ARBA00016014"/>
    </source>
</evidence>
<dbReference type="Gene3D" id="3.40.50.170">
    <property type="entry name" value="Formyl transferase, N-terminal domain"/>
    <property type="match status" value="1"/>
</dbReference>
<evidence type="ECO:0000259" key="9">
    <source>
        <dbReference type="Pfam" id="PF00551"/>
    </source>
</evidence>
<keyword evidence="12" id="KW-1185">Reference proteome</keyword>
<proteinExistence type="inferred from homology"/>
<dbReference type="CDD" id="cd08704">
    <property type="entry name" value="Met_tRNA_FMT_C"/>
    <property type="match status" value="1"/>
</dbReference>
<comment type="similarity">
    <text evidence="2 8">Belongs to the Fmt family.</text>
</comment>
<dbReference type="EC" id="2.1.2.9" evidence="3 8"/>
<evidence type="ECO:0000256" key="7">
    <source>
        <dbReference type="ARBA" id="ARBA00048558"/>
    </source>
</evidence>
<dbReference type="FunFam" id="3.40.50.170:FF:000003">
    <property type="entry name" value="Methionyl-tRNA formyltransferase"/>
    <property type="match status" value="1"/>
</dbReference>
<dbReference type="HAMAP" id="MF_00182">
    <property type="entry name" value="Formyl_trans"/>
    <property type="match status" value="1"/>
</dbReference>
<dbReference type="InterPro" id="IPR036477">
    <property type="entry name" value="Formyl_transf_N_sf"/>
</dbReference>
<name>A0A4Q7YM68_9GAMM</name>
<dbReference type="PANTHER" id="PTHR11138:SF5">
    <property type="entry name" value="METHIONYL-TRNA FORMYLTRANSFERASE, MITOCHONDRIAL"/>
    <property type="match status" value="1"/>
</dbReference>
<evidence type="ECO:0000256" key="2">
    <source>
        <dbReference type="ARBA" id="ARBA00010699"/>
    </source>
</evidence>
<evidence type="ECO:0000256" key="6">
    <source>
        <dbReference type="ARBA" id="ARBA00022917"/>
    </source>
</evidence>
<dbReference type="InterPro" id="IPR011034">
    <property type="entry name" value="Formyl_transferase-like_C_sf"/>
</dbReference>
<evidence type="ECO:0000256" key="8">
    <source>
        <dbReference type="HAMAP-Rule" id="MF_00182"/>
    </source>
</evidence>
<evidence type="ECO:0000259" key="10">
    <source>
        <dbReference type="Pfam" id="PF02911"/>
    </source>
</evidence>
<dbReference type="OrthoDB" id="9802815at2"/>
<accession>A0A4Q7YM68</accession>
<dbReference type="CDD" id="cd08646">
    <property type="entry name" value="FMT_core_Met-tRNA-FMT_N"/>
    <property type="match status" value="1"/>
</dbReference>
<dbReference type="Proteomes" id="UP000292423">
    <property type="component" value="Unassembled WGS sequence"/>
</dbReference>